<dbReference type="EC" id="5.6.2.3" evidence="1"/>
<evidence type="ECO:0000259" key="2">
    <source>
        <dbReference type="Pfam" id="PF05970"/>
    </source>
</evidence>
<evidence type="ECO:0000313" key="4">
    <source>
        <dbReference type="EMBL" id="KAK9822415.1"/>
    </source>
</evidence>
<dbReference type="Proteomes" id="UP001438707">
    <property type="component" value="Unassembled WGS sequence"/>
</dbReference>
<proteinExistence type="inferred from homology"/>
<dbReference type="InterPro" id="IPR049163">
    <property type="entry name" value="Pif1-like_2B_dom"/>
</dbReference>
<dbReference type="GO" id="GO:0006281">
    <property type="term" value="P:DNA repair"/>
    <property type="evidence" value="ECO:0007669"/>
    <property type="project" value="UniProtKB-KW"/>
</dbReference>
<dbReference type="EMBL" id="JALJOS010000032">
    <property type="protein sequence ID" value="KAK9822415.1"/>
    <property type="molecule type" value="Genomic_DNA"/>
</dbReference>
<dbReference type="PANTHER" id="PTHR10492:SF57">
    <property type="entry name" value="ATP-DEPENDENT DNA HELICASE"/>
    <property type="match status" value="1"/>
</dbReference>
<evidence type="ECO:0000256" key="1">
    <source>
        <dbReference type="RuleBase" id="RU363044"/>
    </source>
</evidence>
<keyword evidence="1" id="KW-0233">DNA recombination</keyword>
<keyword evidence="1" id="KW-0227">DNA damage</keyword>
<dbReference type="InterPro" id="IPR010285">
    <property type="entry name" value="DNA_helicase_pif1-like_DEAD"/>
</dbReference>
<dbReference type="GO" id="GO:0005524">
    <property type="term" value="F:ATP binding"/>
    <property type="evidence" value="ECO:0007669"/>
    <property type="project" value="UniProtKB-KW"/>
</dbReference>
<comment type="cofactor">
    <cofactor evidence="1">
        <name>Mg(2+)</name>
        <dbReference type="ChEBI" id="CHEBI:18420"/>
    </cofactor>
</comment>
<evidence type="ECO:0000313" key="5">
    <source>
        <dbReference type="Proteomes" id="UP001438707"/>
    </source>
</evidence>
<gene>
    <name evidence="4" type="ORF">WJX74_003762</name>
</gene>
<sequence>MLLCVVAGATSFDDLRTVEGHLCETFKEAAIRRGLLEDDTEHDALLGEGTTFASPSSLREVFGMLLAHCPPQDPWALWQRHEDALTEDFAYQERQAFGSTLLATVRNNALLEVQDYLQAFSKTMADVGMPTPEASASIISRAEREELRTEEQRQALQQFLDLNLPSLNVDQRAVYDRVTSAIQLPAISSPRAFFVEGPGGTGKTFLYTVLLAAVRARGGIALSVASSSIAALLLEGGRTAHSRFKIPIQLDEASTCNIKVNTVLARLIAKAELIVWDEAPMTNRHALEAVDRTLRDIMGTSQPHLADVPFGGKAFVLGGDFRQVLPVVRRLPIHWRGHSSVPDDMLSHSSGPDELIREIFGDDPSRMKDAEFMVPRAILTPRNLDVDAINNKATDRFPGVEHVYHRADSIPDQAQQHLYPMEFLNSLTPSGCPPHQLRLKEGLPVMLLRNLNNARGLANGTRLICRRFFPRFIEAEVVTGTRKGAMSCCHGLYLIVTS</sequence>
<comment type="catalytic activity">
    <reaction evidence="1">
        <text>ATP + H2O = ADP + phosphate + H(+)</text>
        <dbReference type="Rhea" id="RHEA:13065"/>
        <dbReference type="ChEBI" id="CHEBI:15377"/>
        <dbReference type="ChEBI" id="CHEBI:15378"/>
        <dbReference type="ChEBI" id="CHEBI:30616"/>
        <dbReference type="ChEBI" id="CHEBI:43474"/>
        <dbReference type="ChEBI" id="CHEBI:456216"/>
        <dbReference type="EC" id="5.6.2.3"/>
    </reaction>
</comment>
<comment type="similarity">
    <text evidence="1">Belongs to the helicase family.</text>
</comment>
<keyword evidence="1" id="KW-0347">Helicase</keyword>
<dbReference type="PANTHER" id="PTHR10492">
    <property type="match status" value="1"/>
</dbReference>
<name>A0AAW1QLX3_9CHLO</name>
<reference evidence="4 5" key="1">
    <citation type="journal article" date="2024" name="Nat. Commun.">
        <title>Phylogenomics reveals the evolutionary origins of lichenization in chlorophyte algae.</title>
        <authorList>
            <person name="Puginier C."/>
            <person name="Libourel C."/>
            <person name="Otte J."/>
            <person name="Skaloud P."/>
            <person name="Haon M."/>
            <person name="Grisel S."/>
            <person name="Petersen M."/>
            <person name="Berrin J.G."/>
            <person name="Delaux P.M."/>
            <person name="Dal Grande F."/>
            <person name="Keller J."/>
        </authorList>
    </citation>
    <scope>NUCLEOTIDE SEQUENCE [LARGE SCALE GENOMIC DNA]</scope>
    <source>
        <strain evidence="4 5">SAG 2145</strain>
    </source>
</reference>
<dbReference type="SUPFAM" id="SSF52540">
    <property type="entry name" value="P-loop containing nucleoside triphosphate hydrolases"/>
    <property type="match status" value="2"/>
</dbReference>
<accession>A0AAW1QLX3</accession>
<dbReference type="GO" id="GO:0000723">
    <property type="term" value="P:telomere maintenance"/>
    <property type="evidence" value="ECO:0007669"/>
    <property type="project" value="InterPro"/>
</dbReference>
<keyword evidence="1" id="KW-0234">DNA repair</keyword>
<dbReference type="GO" id="GO:0043139">
    <property type="term" value="F:5'-3' DNA helicase activity"/>
    <property type="evidence" value="ECO:0007669"/>
    <property type="project" value="UniProtKB-EC"/>
</dbReference>
<dbReference type="Pfam" id="PF05970">
    <property type="entry name" value="PIF1"/>
    <property type="match status" value="1"/>
</dbReference>
<evidence type="ECO:0000259" key="3">
    <source>
        <dbReference type="Pfam" id="PF21530"/>
    </source>
</evidence>
<keyword evidence="5" id="KW-1185">Reference proteome</keyword>
<protein>
    <recommendedName>
        <fullName evidence="1">ATP-dependent DNA helicase</fullName>
        <ecNumber evidence="1">5.6.2.3</ecNumber>
    </recommendedName>
</protein>
<organism evidence="4 5">
    <name type="scientific">Apatococcus lobatus</name>
    <dbReference type="NCBI Taxonomy" id="904363"/>
    <lineage>
        <taxon>Eukaryota</taxon>
        <taxon>Viridiplantae</taxon>
        <taxon>Chlorophyta</taxon>
        <taxon>core chlorophytes</taxon>
        <taxon>Trebouxiophyceae</taxon>
        <taxon>Chlorellales</taxon>
        <taxon>Chlorellaceae</taxon>
        <taxon>Apatococcus</taxon>
    </lineage>
</organism>
<dbReference type="GO" id="GO:0016787">
    <property type="term" value="F:hydrolase activity"/>
    <property type="evidence" value="ECO:0007669"/>
    <property type="project" value="UniProtKB-KW"/>
</dbReference>
<comment type="caution">
    <text evidence="4">The sequence shown here is derived from an EMBL/GenBank/DDBJ whole genome shotgun (WGS) entry which is preliminary data.</text>
</comment>
<feature type="domain" description="DNA helicase Pif1-like 2B" evidence="3">
    <location>
        <begin position="422"/>
        <end position="465"/>
    </location>
</feature>
<keyword evidence="1" id="KW-0547">Nucleotide-binding</keyword>
<feature type="domain" description="DNA helicase Pif1-like DEAD-box helicase" evidence="2">
    <location>
        <begin position="167"/>
        <end position="329"/>
    </location>
</feature>
<keyword evidence="1" id="KW-0067">ATP-binding</keyword>
<dbReference type="Gene3D" id="3.40.50.300">
    <property type="entry name" value="P-loop containing nucleotide triphosphate hydrolases"/>
    <property type="match status" value="1"/>
</dbReference>
<dbReference type="AlphaFoldDB" id="A0AAW1QLX3"/>
<dbReference type="GO" id="GO:0006310">
    <property type="term" value="P:DNA recombination"/>
    <property type="evidence" value="ECO:0007669"/>
    <property type="project" value="UniProtKB-KW"/>
</dbReference>
<dbReference type="InterPro" id="IPR027417">
    <property type="entry name" value="P-loop_NTPase"/>
</dbReference>
<dbReference type="Pfam" id="PF21530">
    <property type="entry name" value="Pif1_2B_dom"/>
    <property type="match status" value="1"/>
</dbReference>
<keyword evidence="1" id="KW-0378">Hydrolase</keyword>